<reference evidence="2" key="1">
    <citation type="submission" date="2016-05" db="EMBL/GenBank/DDBJ databases">
        <authorList>
            <person name="Naeem Raeece"/>
        </authorList>
    </citation>
    <scope>NUCLEOTIDE SEQUENCE [LARGE SCALE GENOMIC DNA]</scope>
</reference>
<keyword evidence="2" id="KW-1185">Reference proteome</keyword>
<accession>A0A1A8YPV6</accession>
<protein>
    <submittedName>
        <fullName evidence="1">Uncharacterized protein</fullName>
    </submittedName>
</protein>
<dbReference type="EMBL" id="FLRD01000058">
    <property type="protein sequence ID" value="SBT33654.1"/>
    <property type="molecule type" value="Genomic_DNA"/>
</dbReference>
<evidence type="ECO:0000313" key="1">
    <source>
        <dbReference type="EMBL" id="SBT33654.1"/>
    </source>
</evidence>
<name>A0A1A8YPV6_PLAOA</name>
<organism evidence="1 2">
    <name type="scientific">Plasmodium ovale wallikeri</name>
    <dbReference type="NCBI Taxonomy" id="864142"/>
    <lineage>
        <taxon>Eukaryota</taxon>
        <taxon>Sar</taxon>
        <taxon>Alveolata</taxon>
        <taxon>Apicomplexa</taxon>
        <taxon>Aconoidasida</taxon>
        <taxon>Haemosporida</taxon>
        <taxon>Plasmodiidae</taxon>
        <taxon>Plasmodium</taxon>
        <taxon>Plasmodium (Plasmodium)</taxon>
    </lineage>
</organism>
<gene>
    <name evidence="1" type="ORF">POVWA1_018220</name>
</gene>
<dbReference type="Proteomes" id="UP000078555">
    <property type="component" value="Unassembled WGS sequence"/>
</dbReference>
<sequence>MPRCSSCSWVAIKKKKKKKKKTTEESAFIEIHTKTCKSAQAPTGVYLCTPMHTHEREEVPLQKKKY</sequence>
<dbReference type="AlphaFoldDB" id="A0A1A8YPV6"/>
<proteinExistence type="predicted"/>
<evidence type="ECO:0000313" key="2">
    <source>
        <dbReference type="Proteomes" id="UP000078555"/>
    </source>
</evidence>